<evidence type="ECO:0000313" key="3">
    <source>
        <dbReference type="Proteomes" id="UP001243330"/>
    </source>
</evidence>
<organism evidence="2 3">
    <name type="scientific">Colletotrichum chrysophilum</name>
    <dbReference type="NCBI Taxonomy" id="1836956"/>
    <lineage>
        <taxon>Eukaryota</taxon>
        <taxon>Fungi</taxon>
        <taxon>Dikarya</taxon>
        <taxon>Ascomycota</taxon>
        <taxon>Pezizomycotina</taxon>
        <taxon>Sordariomycetes</taxon>
        <taxon>Hypocreomycetidae</taxon>
        <taxon>Glomerellales</taxon>
        <taxon>Glomerellaceae</taxon>
        <taxon>Colletotrichum</taxon>
        <taxon>Colletotrichum gloeosporioides species complex</taxon>
    </lineage>
</organism>
<dbReference type="Proteomes" id="UP001243330">
    <property type="component" value="Unassembled WGS sequence"/>
</dbReference>
<sequence>MLRYVIRWISPEQAVAVDDAPRAFPTIAAVQLQRRVLDHIRDNLAEFRAPELLPLLDDDVVAEGRDGDNSGSYGHRFNNVTWARLLKLVRQSTDRKGHTLRPFGDDDKDGDDDDKDGNDDAQDVA</sequence>
<protein>
    <submittedName>
        <fullName evidence="2">Uncharacterized protein</fullName>
    </submittedName>
</protein>
<feature type="compositionally biased region" description="Acidic residues" evidence="1">
    <location>
        <begin position="106"/>
        <end position="125"/>
    </location>
</feature>
<comment type="caution">
    <text evidence="2">The sequence shown here is derived from an EMBL/GenBank/DDBJ whole genome shotgun (WGS) entry which is preliminary data.</text>
</comment>
<evidence type="ECO:0000313" key="2">
    <source>
        <dbReference type="EMBL" id="KAK1841575.1"/>
    </source>
</evidence>
<feature type="region of interest" description="Disordered" evidence="1">
    <location>
        <begin position="96"/>
        <end position="125"/>
    </location>
</feature>
<dbReference type="EMBL" id="JAQOWY010000472">
    <property type="protein sequence ID" value="KAK1841575.1"/>
    <property type="molecule type" value="Genomic_DNA"/>
</dbReference>
<proteinExistence type="predicted"/>
<gene>
    <name evidence="2" type="ORF">CCHR01_15809</name>
</gene>
<dbReference type="AlphaFoldDB" id="A0AAD9EAN0"/>
<evidence type="ECO:0000256" key="1">
    <source>
        <dbReference type="SAM" id="MobiDB-lite"/>
    </source>
</evidence>
<keyword evidence="3" id="KW-1185">Reference proteome</keyword>
<name>A0AAD9EAN0_9PEZI</name>
<accession>A0AAD9EAN0</accession>
<reference evidence="2" key="1">
    <citation type="submission" date="2023-01" db="EMBL/GenBank/DDBJ databases">
        <title>Colletotrichum chrysophilum M932 genome sequence.</title>
        <authorList>
            <person name="Baroncelli R."/>
        </authorList>
    </citation>
    <scope>NUCLEOTIDE SEQUENCE</scope>
    <source>
        <strain evidence="2">M932</strain>
    </source>
</reference>